<evidence type="ECO:0000313" key="3">
    <source>
        <dbReference type="EMBL" id="EDH0272124.1"/>
    </source>
</evidence>
<reference evidence="3" key="1">
    <citation type="submission" date="2018-07" db="EMBL/GenBank/DDBJ databases">
        <authorList>
            <consortium name="PulseNet: The National Subtyping Network for Foodborne Disease Surveillance"/>
            <person name="Tarr C.L."/>
            <person name="Trees E."/>
            <person name="Katz L.S."/>
            <person name="Carleton-Romer H.A."/>
            <person name="Stroika S."/>
            <person name="Kucerova Z."/>
            <person name="Roache K.F."/>
            <person name="Sabol A.L."/>
            <person name="Besser J."/>
            <person name="Gerner-Smidt P."/>
        </authorList>
    </citation>
    <scope>NUCLEOTIDE SEQUENCE</scope>
    <source>
        <strain evidence="3">PNUSAS011299</strain>
    </source>
</reference>
<feature type="coiled-coil region" evidence="1">
    <location>
        <begin position="32"/>
        <end position="78"/>
    </location>
</feature>
<reference evidence="4" key="2">
    <citation type="submission" date="2018-07" db="EMBL/GenBank/DDBJ databases">
        <authorList>
            <person name="Ashton P.M."/>
            <person name="Dallman T."/>
            <person name="Nair S."/>
            <person name="De Pinna E."/>
            <person name="Peters T."/>
            <person name="Grant K."/>
        </authorList>
    </citation>
    <scope>NUCLEOTIDE SEQUENCE</scope>
    <source>
        <strain evidence="4">365387</strain>
    </source>
</reference>
<protein>
    <submittedName>
        <fullName evidence="3">Uncharacterized protein</fullName>
    </submittedName>
</protein>
<evidence type="ECO:0000256" key="1">
    <source>
        <dbReference type="SAM" id="Coils"/>
    </source>
</evidence>
<accession>A0A3V4A9K8</accession>
<dbReference type="AlphaFoldDB" id="A0A3V4A9K8"/>
<comment type="caution">
    <text evidence="3">The sequence shown here is derived from an EMBL/GenBank/DDBJ whole genome shotgun (WGS) entry which is preliminary data.</text>
</comment>
<proteinExistence type="predicted"/>
<reference evidence="2" key="3">
    <citation type="submission" date="2019-07" db="EMBL/GenBank/DDBJ databases">
        <authorList>
            <consortium name="GenomeTrakr network: Whole genome sequencing for foodborne pathogen traceback"/>
        </authorList>
    </citation>
    <scope>NUCLEOTIDE SEQUENCE</scope>
    <source>
        <strain evidence="2">FSIS31901987</strain>
    </source>
</reference>
<organism evidence="3">
    <name type="scientific">Salmonella newport</name>
    <dbReference type="NCBI Taxonomy" id="108619"/>
    <lineage>
        <taxon>Bacteria</taxon>
        <taxon>Pseudomonadati</taxon>
        <taxon>Pseudomonadota</taxon>
        <taxon>Gammaproteobacteria</taxon>
        <taxon>Enterobacterales</taxon>
        <taxon>Enterobacteriaceae</taxon>
        <taxon>Salmonella</taxon>
    </lineage>
</organism>
<evidence type="ECO:0000313" key="4">
    <source>
        <dbReference type="EMBL" id="EDI0089174.1"/>
    </source>
</evidence>
<dbReference type="EMBL" id="AAMJNM010000031">
    <property type="protein sequence ID" value="EDI0089174.1"/>
    <property type="molecule type" value="Genomic_DNA"/>
</dbReference>
<sequence length="324" mass="36696">MNNKLPEWRKALNSAVENYQSTQAWYEENPDNPAAEQDMDAAEGDIEKLLKQYGVLIVLSLMDEIDELQERRKADSAEPLAWTDEEELRDLRKVGFCEMFSVEPISKDADMLRVIPLYRHAQPAPVMPAELHPDTQNLVADFCTALAEKLYKAQLKYGYDADWKQDGWATQCLSHFHQHIAKGDPCDVAAYCAFMWYHGWKTESVSGPVVPEEMPKGLAGQIVSLLAHNIGDKLLAQKIWNACRAVMLQSKYRDLSQPVDPQISEYEKIMLRAGWVMVPVEPTDEMIAAAMNCEDVLFNSDESFCVQFGNIYEAMLAAAPQEVK</sequence>
<name>A0A3V4A9K8_SALNE</name>
<keyword evidence="1" id="KW-0175">Coiled coil</keyword>
<gene>
    <name evidence="3" type="ORF">CA685_21000</name>
    <name evidence="4" type="ORF">CC691_22525</name>
    <name evidence="2" type="ORF">FGK44_16195</name>
</gene>
<evidence type="ECO:0000313" key="2">
    <source>
        <dbReference type="EMBL" id="ECI8474820.1"/>
    </source>
</evidence>
<dbReference type="EMBL" id="AAMGCT010000009">
    <property type="protein sequence ID" value="EDH0272124.1"/>
    <property type="molecule type" value="Genomic_DNA"/>
</dbReference>
<dbReference type="EMBL" id="AAIWMW010000006">
    <property type="protein sequence ID" value="ECI8474820.1"/>
    <property type="molecule type" value="Genomic_DNA"/>
</dbReference>